<gene>
    <name evidence="2" type="ORF">K6T50_11420</name>
</gene>
<evidence type="ECO:0000313" key="3">
    <source>
        <dbReference type="Proteomes" id="UP000826254"/>
    </source>
</evidence>
<dbReference type="RefSeq" id="WP_222606717.1">
    <property type="nucleotide sequence ID" value="NZ_CP081958.1"/>
</dbReference>
<dbReference type="AlphaFoldDB" id="A0A8T8WAL5"/>
<feature type="transmembrane region" description="Helical" evidence="1">
    <location>
        <begin position="175"/>
        <end position="195"/>
    </location>
</feature>
<feature type="transmembrane region" description="Helical" evidence="1">
    <location>
        <begin position="293"/>
        <end position="314"/>
    </location>
</feature>
<reference evidence="2 3" key="1">
    <citation type="journal article" date="2021" name="Int. J. Syst. Evol. Microbiol.">
        <title>Halobaculum halophilum sp. nov. and Halobaculum salinum sp. nov., isolated from salt lake and saline soil.</title>
        <authorList>
            <person name="Cui H.L."/>
            <person name="Shi X.W."/>
            <person name="Yin X.M."/>
            <person name="Yang X.Y."/>
            <person name="Hou J."/>
            <person name="Zhu L."/>
        </authorList>
    </citation>
    <scope>NUCLEOTIDE SEQUENCE [LARGE SCALE GENOMIC DNA]</scope>
    <source>
        <strain evidence="2 3">NBRC 109044</strain>
    </source>
</reference>
<evidence type="ECO:0000313" key="2">
    <source>
        <dbReference type="EMBL" id="QZP36899.1"/>
    </source>
</evidence>
<keyword evidence="1" id="KW-1133">Transmembrane helix</keyword>
<feature type="transmembrane region" description="Helical" evidence="1">
    <location>
        <begin position="114"/>
        <end position="137"/>
    </location>
</feature>
<feature type="transmembrane region" description="Helical" evidence="1">
    <location>
        <begin position="53"/>
        <end position="76"/>
    </location>
</feature>
<accession>A0A8T8WAL5</accession>
<protein>
    <submittedName>
        <fullName evidence="2">Uncharacterized protein</fullName>
    </submittedName>
</protein>
<name>A0A8T8WAL5_9EURY</name>
<sequence>MSLHDDLDARSALPAALGSAALVAFAFVAFGWLRLSSRSGTPAGDPVAILGALLIQAAVATVTFAPFLLAVVGVVARPTPRVVAGGAALVYGVDLLVTVGTTLATGFPGSVGPLVLVVPLSTVVSLLAIAVAVWLAYHGGYERLAAAAEGADRHPLFANLPKKSLGPGLSVKRGLVAAGLAALVGAGGLVAANGLGDLLRAATRAGAGGSVSVTVTGAWARNVGIPPSQFPVEWLSEASFLLAVLFVAGPRVAARDLGKGIAVIVGVQSATVLVPAFVASARPLDLWAPSGPLLAPLGDVFLFVGIAVAVRLALHGDGPVRTPTGGAVDG</sequence>
<feature type="transmembrane region" description="Helical" evidence="1">
    <location>
        <begin position="88"/>
        <end position="108"/>
    </location>
</feature>
<organism evidence="2 3">
    <name type="scientific">Halobaculum magnesiiphilum</name>
    <dbReference type="NCBI Taxonomy" id="1017351"/>
    <lineage>
        <taxon>Archaea</taxon>
        <taxon>Methanobacteriati</taxon>
        <taxon>Methanobacteriota</taxon>
        <taxon>Stenosarchaea group</taxon>
        <taxon>Halobacteria</taxon>
        <taxon>Halobacteriales</taxon>
        <taxon>Haloferacaceae</taxon>
        <taxon>Halobaculum</taxon>
    </lineage>
</organism>
<dbReference type="GeneID" id="67178760"/>
<feature type="transmembrane region" description="Helical" evidence="1">
    <location>
        <begin position="261"/>
        <end position="281"/>
    </location>
</feature>
<evidence type="ECO:0000256" key="1">
    <source>
        <dbReference type="SAM" id="Phobius"/>
    </source>
</evidence>
<proteinExistence type="predicted"/>
<keyword evidence="3" id="KW-1185">Reference proteome</keyword>
<feature type="transmembrane region" description="Helical" evidence="1">
    <location>
        <begin position="234"/>
        <end position="254"/>
    </location>
</feature>
<keyword evidence="1" id="KW-0812">Transmembrane</keyword>
<dbReference type="KEGG" id="hmp:K6T50_11420"/>
<dbReference type="Proteomes" id="UP000826254">
    <property type="component" value="Chromosome"/>
</dbReference>
<feature type="transmembrane region" description="Helical" evidence="1">
    <location>
        <begin position="12"/>
        <end position="33"/>
    </location>
</feature>
<dbReference type="EMBL" id="CP081958">
    <property type="protein sequence ID" value="QZP36899.1"/>
    <property type="molecule type" value="Genomic_DNA"/>
</dbReference>
<keyword evidence="1" id="KW-0472">Membrane</keyword>